<feature type="compositionally biased region" description="Polar residues" evidence="3">
    <location>
        <begin position="426"/>
        <end position="435"/>
    </location>
</feature>
<dbReference type="InterPro" id="IPR052574">
    <property type="entry name" value="CDIRP"/>
</dbReference>
<feature type="compositionally biased region" description="Polar residues" evidence="3">
    <location>
        <begin position="256"/>
        <end position="267"/>
    </location>
</feature>
<feature type="region of interest" description="Disordered" evidence="3">
    <location>
        <begin position="363"/>
        <end position="391"/>
    </location>
</feature>
<accession>A0A9P6MJ21</accession>
<dbReference type="EMBL" id="JAAAID010002868">
    <property type="protein sequence ID" value="KAG0003262.1"/>
    <property type="molecule type" value="Genomic_DNA"/>
</dbReference>
<dbReference type="SUPFAM" id="SSF52058">
    <property type="entry name" value="L domain-like"/>
    <property type="match status" value="1"/>
</dbReference>
<dbReference type="GO" id="GO:0035591">
    <property type="term" value="F:signaling adaptor activity"/>
    <property type="evidence" value="ECO:0007669"/>
    <property type="project" value="TreeGrafter"/>
</dbReference>
<evidence type="ECO:0000313" key="5">
    <source>
        <dbReference type="Proteomes" id="UP000703661"/>
    </source>
</evidence>
<feature type="compositionally biased region" description="Basic and acidic residues" evidence="3">
    <location>
        <begin position="665"/>
        <end position="677"/>
    </location>
</feature>
<keyword evidence="2" id="KW-0677">Repeat</keyword>
<protein>
    <submittedName>
        <fullName evidence="4">Uncharacterized protein</fullName>
    </submittedName>
</protein>
<keyword evidence="1" id="KW-0433">Leucine-rich repeat</keyword>
<evidence type="ECO:0000256" key="2">
    <source>
        <dbReference type="ARBA" id="ARBA00022737"/>
    </source>
</evidence>
<comment type="caution">
    <text evidence="4">The sequence shown here is derived from an EMBL/GenBank/DDBJ whole genome shotgun (WGS) entry which is preliminary data.</text>
</comment>
<evidence type="ECO:0000313" key="4">
    <source>
        <dbReference type="EMBL" id="KAG0003262.1"/>
    </source>
</evidence>
<feature type="compositionally biased region" description="Basic and acidic residues" evidence="3">
    <location>
        <begin position="270"/>
        <end position="279"/>
    </location>
</feature>
<feature type="compositionally biased region" description="Low complexity" evidence="3">
    <location>
        <begin position="193"/>
        <end position="206"/>
    </location>
</feature>
<name>A0A9P6MJ21_9FUNG</name>
<feature type="region of interest" description="Disordered" evidence="3">
    <location>
        <begin position="150"/>
        <end position="319"/>
    </location>
</feature>
<feature type="compositionally biased region" description="Polar residues" evidence="3">
    <location>
        <begin position="605"/>
        <end position="615"/>
    </location>
</feature>
<gene>
    <name evidence="4" type="ORF">BGZ80_005820</name>
</gene>
<dbReference type="Proteomes" id="UP000703661">
    <property type="component" value="Unassembled WGS sequence"/>
</dbReference>
<dbReference type="PANTHER" id="PTHR47566">
    <property type="match status" value="1"/>
</dbReference>
<feature type="compositionally biased region" description="Basic and acidic residues" evidence="3">
    <location>
        <begin position="150"/>
        <end position="167"/>
    </location>
</feature>
<feature type="compositionally biased region" description="Polar residues" evidence="3">
    <location>
        <begin position="9"/>
        <end position="20"/>
    </location>
</feature>
<feature type="region of interest" description="Disordered" evidence="3">
    <location>
        <begin position="605"/>
        <end position="677"/>
    </location>
</feature>
<feature type="region of interest" description="Disordered" evidence="3">
    <location>
        <begin position="419"/>
        <end position="455"/>
    </location>
</feature>
<evidence type="ECO:0000256" key="3">
    <source>
        <dbReference type="SAM" id="MobiDB-lite"/>
    </source>
</evidence>
<feature type="compositionally biased region" description="Polar residues" evidence="3">
    <location>
        <begin position="91"/>
        <end position="100"/>
    </location>
</feature>
<feature type="region of interest" description="Disordered" evidence="3">
    <location>
        <begin position="337"/>
        <end position="356"/>
    </location>
</feature>
<dbReference type="AlphaFoldDB" id="A0A9P6MJ21"/>
<dbReference type="Gene3D" id="3.80.10.10">
    <property type="entry name" value="Ribonuclease Inhibitor"/>
    <property type="match status" value="1"/>
</dbReference>
<proteinExistence type="predicted"/>
<sequence length="873" mass="97165">MLRAPVPTYTPSVRQSTPGRRSSPSASLSSAESSPASSLSTKEQRQQQLQALQRQQQLQYKIQRRQQRQLQELEEQQQYLSTDRCDKDRQQAVSGQPTWASQEIKDTWINVADEIGDKDISAQWERHHSRLSDKHMDTSATKLLEDETPPKIMDGWHLDDLDDDHRSPTPPTATTTTTATNTRFNEQNDRNIAKNNNDNTASNENNIKTKTAHGYVHMGTERATKGTVRPRSRDEAQDLKNGNSNVHGDHEHVRKNSSTPHKGSNGSKYPWRDSKHETIFTDLTDEQSNKTQLRDHGALATTPRPQPIVRKSSQQDDQISEADSYLSLGDIIDAVNNGDGSMDPARSSKFKQAKQRLAELSLSQQDMQDDQDGLSSPLTDSTASRTFQNNQEAFRQQRLRVISAASRIDLNDNRSFALSGEKRDAANTNTNPTGSRDTEIGDRGSTTSRDSVYRDSLSGSTLGSAGFQAQLEGIKKHELATVLTVLNSATVAQLFPESEENASRILPYNVNAKSPIPNTKQEDVSVTRQLPGAAATPDVILSEDADATPRPRTRIYNSSSRRINPENDIARAKQYANLASRGLSKQASSFVEELANATAMKSATDISFKNNTPSPESRKSERQAVSDHIPSTINERRESAEVDADQQEQLKREVAFRGVSSLQQQEDKNVGVDDAERSDTEVDDLGLLAGSRAMEIAFKSLQDLDVSIDLNSIRRAQTDDEDGDGYLSEVMLPSKPKRRGEYSLKWENQLDADTSSRHGFNTSFSRSRSFSNPASGGMVAEQSSFSHAEEKLVHFITALNPWDEWDQVKSLDLTKRQVESTIKLNNLVPNLEVLILNDNQVPYLTGVPKSVKTLQVRSNLLDDLTNFSHLSNL</sequence>
<feature type="region of interest" description="Disordered" evidence="3">
    <location>
        <begin position="535"/>
        <end position="559"/>
    </location>
</feature>
<feature type="compositionally biased region" description="Low complexity" evidence="3">
    <location>
        <begin position="22"/>
        <end position="50"/>
    </location>
</feature>
<keyword evidence="5" id="KW-1185">Reference proteome</keyword>
<feature type="compositionally biased region" description="Low complexity" evidence="3">
    <location>
        <begin position="172"/>
        <end position="182"/>
    </location>
</feature>
<dbReference type="PANTHER" id="PTHR47566:SF1">
    <property type="entry name" value="PROTEIN NUD1"/>
    <property type="match status" value="1"/>
</dbReference>
<feature type="compositionally biased region" description="Polar residues" evidence="3">
    <location>
        <begin position="377"/>
        <end position="391"/>
    </location>
</feature>
<feature type="non-terminal residue" evidence="4">
    <location>
        <position position="873"/>
    </location>
</feature>
<organism evidence="4 5">
    <name type="scientific">Entomortierella chlamydospora</name>
    <dbReference type="NCBI Taxonomy" id="101097"/>
    <lineage>
        <taxon>Eukaryota</taxon>
        <taxon>Fungi</taxon>
        <taxon>Fungi incertae sedis</taxon>
        <taxon>Mucoromycota</taxon>
        <taxon>Mortierellomycotina</taxon>
        <taxon>Mortierellomycetes</taxon>
        <taxon>Mortierellales</taxon>
        <taxon>Mortierellaceae</taxon>
        <taxon>Entomortierella</taxon>
    </lineage>
</organism>
<feature type="region of interest" description="Disordered" evidence="3">
    <location>
        <begin position="1"/>
        <end position="50"/>
    </location>
</feature>
<reference evidence="4" key="1">
    <citation type="journal article" date="2020" name="Fungal Divers.">
        <title>Resolving the Mortierellaceae phylogeny through synthesis of multi-gene phylogenetics and phylogenomics.</title>
        <authorList>
            <person name="Vandepol N."/>
            <person name="Liber J."/>
            <person name="Desiro A."/>
            <person name="Na H."/>
            <person name="Kennedy M."/>
            <person name="Barry K."/>
            <person name="Grigoriev I.V."/>
            <person name="Miller A.N."/>
            <person name="O'Donnell K."/>
            <person name="Stajich J.E."/>
            <person name="Bonito G."/>
        </authorList>
    </citation>
    <scope>NUCLEOTIDE SEQUENCE</scope>
    <source>
        <strain evidence="4">NRRL 2769</strain>
    </source>
</reference>
<dbReference type="InterPro" id="IPR032675">
    <property type="entry name" value="LRR_dom_sf"/>
</dbReference>
<feature type="compositionally biased region" description="Basic and acidic residues" evidence="3">
    <location>
        <begin position="616"/>
        <end position="625"/>
    </location>
</feature>
<feature type="region of interest" description="Disordered" evidence="3">
    <location>
        <begin position="80"/>
        <end position="100"/>
    </location>
</feature>
<evidence type="ECO:0000256" key="1">
    <source>
        <dbReference type="ARBA" id="ARBA00022614"/>
    </source>
</evidence>